<evidence type="ECO:0000313" key="7">
    <source>
        <dbReference type="EMBL" id="HIU45954.1"/>
    </source>
</evidence>
<dbReference type="Gene3D" id="3.40.109.10">
    <property type="entry name" value="NADH Oxidase"/>
    <property type="match status" value="1"/>
</dbReference>
<dbReference type="EMBL" id="DVNK01000011">
    <property type="protein sequence ID" value="HIU45954.1"/>
    <property type="molecule type" value="Genomic_DNA"/>
</dbReference>
<dbReference type="CDD" id="cd20609">
    <property type="entry name" value="nitroreductase"/>
    <property type="match status" value="1"/>
</dbReference>
<accession>A0A9D1LQ25</accession>
<keyword evidence="3" id="KW-0285">Flavoprotein</keyword>
<feature type="domain" description="Nitroreductase" evidence="6">
    <location>
        <begin position="8"/>
        <end position="61"/>
    </location>
</feature>
<sequence>MDFIELAQNRYSVRSFQNKPIGQHELELILRAGQLAPTACNRQPQRILVINSADGLERLRRCTECHFNAPAALLVCCDTQECWTRRYDGKSSGDIDASIVATHMMLEAAQLGIGSTWVMYFKPDAVRSEFKLPESVEPVALLMIGYPAADAQPSPMHAQTRPLNELVVYNAF</sequence>
<dbReference type="Pfam" id="PF00881">
    <property type="entry name" value="Nitroreductase"/>
    <property type="match status" value="2"/>
</dbReference>
<feature type="domain" description="Nitroreductase" evidence="6">
    <location>
        <begin position="87"/>
        <end position="146"/>
    </location>
</feature>
<evidence type="ECO:0000256" key="3">
    <source>
        <dbReference type="ARBA" id="ARBA00022630"/>
    </source>
</evidence>
<organism evidence="7 8">
    <name type="scientific">Candidatus Fimadaptatus faecigallinarum</name>
    <dbReference type="NCBI Taxonomy" id="2840814"/>
    <lineage>
        <taxon>Bacteria</taxon>
        <taxon>Bacillati</taxon>
        <taxon>Bacillota</taxon>
        <taxon>Clostridia</taxon>
        <taxon>Eubacteriales</taxon>
        <taxon>Candidatus Fimadaptatus</taxon>
    </lineage>
</organism>
<dbReference type="PANTHER" id="PTHR43673:SF2">
    <property type="entry name" value="NITROREDUCTASE"/>
    <property type="match status" value="1"/>
</dbReference>
<evidence type="ECO:0000256" key="2">
    <source>
        <dbReference type="ARBA" id="ARBA00007118"/>
    </source>
</evidence>
<evidence type="ECO:0000256" key="1">
    <source>
        <dbReference type="ARBA" id="ARBA00001917"/>
    </source>
</evidence>
<comment type="cofactor">
    <cofactor evidence="1">
        <name>FMN</name>
        <dbReference type="ChEBI" id="CHEBI:58210"/>
    </cofactor>
</comment>
<evidence type="ECO:0000259" key="6">
    <source>
        <dbReference type="Pfam" id="PF00881"/>
    </source>
</evidence>
<keyword evidence="5" id="KW-0560">Oxidoreductase</keyword>
<dbReference type="SUPFAM" id="SSF55469">
    <property type="entry name" value="FMN-dependent nitroreductase-like"/>
    <property type="match status" value="1"/>
</dbReference>
<name>A0A9D1LQ25_9FIRM</name>
<reference evidence="7" key="1">
    <citation type="submission" date="2020-10" db="EMBL/GenBank/DDBJ databases">
        <authorList>
            <person name="Gilroy R."/>
        </authorList>
    </citation>
    <scope>NUCLEOTIDE SEQUENCE</scope>
    <source>
        <strain evidence="7">ChiSxjej2B14-8506</strain>
    </source>
</reference>
<dbReference type="GO" id="GO:0016491">
    <property type="term" value="F:oxidoreductase activity"/>
    <property type="evidence" value="ECO:0007669"/>
    <property type="project" value="UniProtKB-KW"/>
</dbReference>
<comment type="similarity">
    <text evidence="2">Belongs to the nitroreductase family.</text>
</comment>
<keyword evidence="4" id="KW-0288">FMN</keyword>
<protein>
    <submittedName>
        <fullName evidence="7">Nitroreductase family protein</fullName>
    </submittedName>
</protein>
<dbReference type="InterPro" id="IPR029479">
    <property type="entry name" value="Nitroreductase"/>
</dbReference>
<dbReference type="AlphaFoldDB" id="A0A9D1LQ25"/>
<evidence type="ECO:0000256" key="4">
    <source>
        <dbReference type="ARBA" id="ARBA00022643"/>
    </source>
</evidence>
<dbReference type="PANTHER" id="PTHR43673">
    <property type="entry name" value="NAD(P)H NITROREDUCTASE YDGI-RELATED"/>
    <property type="match status" value="1"/>
</dbReference>
<proteinExistence type="inferred from homology"/>
<evidence type="ECO:0000256" key="5">
    <source>
        <dbReference type="ARBA" id="ARBA00023002"/>
    </source>
</evidence>
<comment type="caution">
    <text evidence="7">The sequence shown here is derived from an EMBL/GenBank/DDBJ whole genome shotgun (WGS) entry which is preliminary data.</text>
</comment>
<reference evidence="7" key="2">
    <citation type="journal article" date="2021" name="PeerJ">
        <title>Extensive microbial diversity within the chicken gut microbiome revealed by metagenomics and culture.</title>
        <authorList>
            <person name="Gilroy R."/>
            <person name="Ravi A."/>
            <person name="Getino M."/>
            <person name="Pursley I."/>
            <person name="Horton D.L."/>
            <person name="Alikhan N.F."/>
            <person name="Baker D."/>
            <person name="Gharbi K."/>
            <person name="Hall N."/>
            <person name="Watson M."/>
            <person name="Adriaenssens E.M."/>
            <person name="Foster-Nyarko E."/>
            <person name="Jarju S."/>
            <person name="Secka A."/>
            <person name="Antonio M."/>
            <person name="Oren A."/>
            <person name="Chaudhuri R.R."/>
            <person name="La Ragione R."/>
            <person name="Hildebrand F."/>
            <person name="Pallen M.J."/>
        </authorList>
    </citation>
    <scope>NUCLEOTIDE SEQUENCE</scope>
    <source>
        <strain evidence="7">ChiSxjej2B14-8506</strain>
    </source>
</reference>
<evidence type="ECO:0000313" key="8">
    <source>
        <dbReference type="Proteomes" id="UP000824123"/>
    </source>
</evidence>
<dbReference type="InterPro" id="IPR000415">
    <property type="entry name" value="Nitroreductase-like"/>
</dbReference>
<gene>
    <name evidence="7" type="ORF">IAC59_01685</name>
</gene>
<dbReference type="Proteomes" id="UP000824123">
    <property type="component" value="Unassembled WGS sequence"/>
</dbReference>